<dbReference type="InterPro" id="IPR043168">
    <property type="entry name" value="DegV_C"/>
</dbReference>
<dbReference type="Gene3D" id="3.30.1180.10">
    <property type="match status" value="1"/>
</dbReference>
<evidence type="ECO:0000313" key="2">
    <source>
        <dbReference type="EMBL" id="QNL43887.1"/>
    </source>
</evidence>
<dbReference type="InterPro" id="IPR003797">
    <property type="entry name" value="DegV"/>
</dbReference>
<dbReference type="PANTHER" id="PTHR33434">
    <property type="entry name" value="DEGV DOMAIN-CONTAINING PROTEIN DR_1986-RELATED"/>
    <property type="match status" value="1"/>
</dbReference>
<keyword evidence="3" id="KW-1185">Reference proteome</keyword>
<evidence type="ECO:0000256" key="1">
    <source>
        <dbReference type="ARBA" id="ARBA00023121"/>
    </source>
</evidence>
<dbReference type="RefSeq" id="WP_187332467.1">
    <property type="nucleotide sequence ID" value="NZ_CP060490.1"/>
</dbReference>
<name>A0A7G9B2V6_9FIRM</name>
<dbReference type="KEGG" id="ohi:H8790_10560"/>
<dbReference type="PROSITE" id="PS51482">
    <property type="entry name" value="DEGV"/>
    <property type="match status" value="1"/>
</dbReference>
<organism evidence="2 3">
    <name type="scientific">Oscillibacter hominis</name>
    <dbReference type="NCBI Taxonomy" id="2763056"/>
    <lineage>
        <taxon>Bacteria</taxon>
        <taxon>Bacillati</taxon>
        <taxon>Bacillota</taxon>
        <taxon>Clostridia</taxon>
        <taxon>Eubacteriales</taxon>
        <taxon>Oscillospiraceae</taxon>
        <taxon>Oscillibacter</taxon>
    </lineage>
</organism>
<dbReference type="Gene3D" id="2.20.28.50">
    <property type="entry name" value="degv family protein"/>
    <property type="match status" value="1"/>
</dbReference>
<dbReference type="InterPro" id="IPR050270">
    <property type="entry name" value="DegV_domain_contain"/>
</dbReference>
<dbReference type="Proteomes" id="UP000515960">
    <property type="component" value="Chromosome"/>
</dbReference>
<reference evidence="2 3" key="1">
    <citation type="submission" date="2020-08" db="EMBL/GenBank/DDBJ databases">
        <authorList>
            <person name="Liu C."/>
            <person name="Sun Q."/>
        </authorList>
    </citation>
    <scope>NUCLEOTIDE SEQUENCE [LARGE SCALE GENOMIC DNA]</scope>
    <source>
        <strain evidence="2 3">NSJ-62</strain>
    </source>
</reference>
<dbReference type="GO" id="GO:0008289">
    <property type="term" value="F:lipid binding"/>
    <property type="evidence" value="ECO:0007669"/>
    <property type="project" value="UniProtKB-KW"/>
</dbReference>
<evidence type="ECO:0000313" key="3">
    <source>
        <dbReference type="Proteomes" id="UP000515960"/>
    </source>
</evidence>
<accession>A0A7G9B2V6</accession>
<sequence>MTWNIVCDSSCDLRISDLVSDAARFDIIPLKLLVGGEEYVDDGSLSIPKLLQAMEGSKDASSTACPSPDAFAQSFLQADYSICITISSQLSGTYNAAMTARGMVLEAHPEKKICIIDSKAAGTVSALIAFRAKELIEAGGGFEDVARALREYAASLRITFTLCNFSNLIKAGRMKSFVGSVLTNLGIHVIADNTPQGTIHIAGKARGEAKTYKSIVKMMAENKSLDGLPVTISHCENLSGAMKLKQLILQELPVSSVTLYSCKGLCSFYAMEKGILVAY</sequence>
<protein>
    <submittedName>
        <fullName evidence="2">DegV family protein</fullName>
    </submittedName>
</protein>
<dbReference type="EMBL" id="CP060490">
    <property type="protein sequence ID" value="QNL43887.1"/>
    <property type="molecule type" value="Genomic_DNA"/>
</dbReference>
<keyword evidence="1" id="KW-0446">Lipid-binding</keyword>
<proteinExistence type="predicted"/>
<dbReference type="AlphaFoldDB" id="A0A7G9B2V6"/>
<dbReference type="Gene3D" id="3.40.50.10440">
    <property type="entry name" value="Dihydroxyacetone kinase, domain 1"/>
    <property type="match status" value="1"/>
</dbReference>
<dbReference type="PANTHER" id="PTHR33434:SF2">
    <property type="entry name" value="FATTY ACID-BINDING PROTEIN TM_1468"/>
    <property type="match status" value="1"/>
</dbReference>
<dbReference type="SUPFAM" id="SSF82549">
    <property type="entry name" value="DAK1/DegV-like"/>
    <property type="match status" value="1"/>
</dbReference>
<gene>
    <name evidence="2" type="ORF">H8790_10560</name>
</gene>
<dbReference type="Pfam" id="PF02645">
    <property type="entry name" value="DegV"/>
    <property type="match status" value="1"/>
</dbReference>
<dbReference type="NCBIfam" id="TIGR00762">
    <property type="entry name" value="DegV"/>
    <property type="match status" value="1"/>
</dbReference>